<dbReference type="GO" id="GO:0016020">
    <property type="term" value="C:membrane"/>
    <property type="evidence" value="ECO:0007669"/>
    <property type="project" value="UniProtKB-SubCell"/>
</dbReference>
<gene>
    <name evidence="6" type="ORF">METZ01_LOCUS239091</name>
</gene>
<proteinExistence type="predicted"/>
<feature type="transmembrane region" description="Helical" evidence="5">
    <location>
        <begin position="17"/>
        <end position="36"/>
    </location>
</feature>
<evidence type="ECO:0000313" key="6">
    <source>
        <dbReference type="EMBL" id="SVB86237.1"/>
    </source>
</evidence>
<organism evidence="6">
    <name type="scientific">marine metagenome</name>
    <dbReference type="NCBI Taxonomy" id="408172"/>
    <lineage>
        <taxon>unclassified sequences</taxon>
        <taxon>metagenomes</taxon>
        <taxon>ecological metagenomes</taxon>
    </lineage>
</organism>
<evidence type="ECO:0000256" key="4">
    <source>
        <dbReference type="ARBA" id="ARBA00023136"/>
    </source>
</evidence>
<accession>A0A382HH41</accession>
<evidence type="ECO:0000256" key="1">
    <source>
        <dbReference type="ARBA" id="ARBA00004141"/>
    </source>
</evidence>
<feature type="non-terminal residue" evidence="6">
    <location>
        <position position="124"/>
    </location>
</feature>
<keyword evidence="4 5" id="KW-0472">Membrane</keyword>
<reference evidence="6" key="1">
    <citation type="submission" date="2018-05" db="EMBL/GenBank/DDBJ databases">
        <authorList>
            <person name="Lanie J.A."/>
            <person name="Ng W.-L."/>
            <person name="Kazmierczak K.M."/>
            <person name="Andrzejewski T.M."/>
            <person name="Davidsen T.M."/>
            <person name="Wayne K.J."/>
            <person name="Tettelin H."/>
            <person name="Glass J.I."/>
            <person name="Rusch D."/>
            <person name="Podicherti R."/>
            <person name="Tsui H.-C.T."/>
            <person name="Winkler M.E."/>
        </authorList>
    </citation>
    <scope>NUCLEOTIDE SEQUENCE</scope>
</reference>
<keyword evidence="3 5" id="KW-1133">Transmembrane helix</keyword>
<comment type="subcellular location">
    <subcellularLocation>
        <location evidence="1">Membrane</location>
        <topology evidence="1">Multi-pass membrane protein</topology>
    </subcellularLocation>
</comment>
<dbReference type="InterPro" id="IPR032808">
    <property type="entry name" value="DoxX"/>
</dbReference>
<dbReference type="Pfam" id="PF07681">
    <property type="entry name" value="DoxX"/>
    <property type="match status" value="1"/>
</dbReference>
<dbReference type="AlphaFoldDB" id="A0A382HH41"/>
<evidence type="ECO:0000256" key="5">
    <source>
        <dbReference type="SAM" id="Phobius"/>
    </source>
</evidence>
<keyword evidence="2 5" id="KW-0812">Transmembrane</keyword>
<evidence type="ECO:0000256" key="2">
    <source>
        <dbReference type="ARBA" id="ARBA00022692"/>
    </source>
</evidence>
<name>A0A382HH41_9ZZZZ</name>
<sequence length="124" mass="13547">MSTITDFIMKPGKNYDLGLLILRIGFGINLALFHGWGKIAGGPETWEAVGWGMANLGITFFKTFWGFMAAFSEFFCSIFIMLGVFFRPATTLLGLTMFVRTVGHLTLPPEAANSGFSGASHVIE</sequence>
<protein>
    <recommendedName>
        <fullName evidence="7">DoxX family protein</fullName>
    </recommendedName>
</protein>
<evidence type="ECO:0000256" key="3">
    <source>
        <dbReference type="ARBA" id="ARBA00022989"/>
    </source>
</evidence>
<dbReference type="EMBL" id="UINC01061065">
    <property type="protein sequence ID" value="SVB86237.1"/>
    <property type="molecule type" value="Genomic_DNA"/>
</dbReference>
<feature type="transmembrane region" description="Helical" evidence="5">
    <location>
        <begin position="74"/>
        <end position="99"/>
    </location>
</feature>
<evidence type="ECO:0008006" key="7">
    <source>
        <dbReference type="Google" id="ProtNLM"/>
    </source>
</evidence>